<dbReference type="Proteomes" id="UP000243502">
    <property type="component" value="Chromosome 2"/>
</dbReference>
<evidence type="ECO:0000256" key="1">
    <source>
        <dbReference type="ARBA" id="ARBA00022630"/>
    </source>
</evidence>
<dbReference type="Gene3D" id="2.60.120.10">
    <property type="entry name" value="Jelly Rolls"/>
    <property type="match status" value="1"/>
</dbReference>
<dbReference type="SUPFAM" id="SSF51206">
    <property type="entry name" value="cAMP-binding domain-like"/>
    <property type="match status" value="1"/>
</dbReference>
<dbReference type="Pfam" id="PF00027">
    <property type="entry name" value="cNMP_binding"/>
    <property type="match status" value="1"/>
</dbReference>
<organism evidence="5 6">
    <name type="scientific">Paraburkholderia terrae</name>
    <dbReference type="NCBI Taxonomy" id="311230"/>
    <lineage>
        <taxon>Bacteria</taxon>
        <taxon>Pseudomonadati</taxon>
        <taxon>Pseudomonadota</taxon>
        <taxon>Betaproteobacteria</taxon>
        <taxon>Burkholderiales</taxon>
        <taxon>Burkholderiaceae</taxon>
        <taxon>Paraburkholderia</taxon>
    </lineage>
</organism>
<dbReference type="OrthoDB" id="9778740at2"/>
<dbReference type="PRINTS" id="PR00469">
    <property type="entry name" value="PNDRDTASEII"/>
</dbReference>
<dbReference type="InterPro" id="IPR014710">
    <property type="entry name" value="RmlC-like_jellyroll"/>
</dbReference>
<name>A0A2I8ER27_9BURK</name>
<dbReference type="InterPro" id="IPR023753">
    <property type="entry name" value="FAD/NAD-binding_dom"/>
</dbReference>
<dbReference type="PROSITE" id="PS50042">
    <property type="entry name" value="CNMP_BINDING_3"/>
    <property type="match status" value="1"/>
</dbReference>
<dbReference type="InterPro" id="IPR036188">
    <property type="entry name" value="FAD/NAD-bd_sf"/>
</dbReference>
<dbReference type="InterPro" id="IPR018490">
    <property type="entry name" value="cNMP-bd_dom_sf"/>
</dbReference>
<dbReference type="EMBL" id="CP026112">
    <property type="protein sequence ID" value="AUT62057.1"/>
    <property type="molecule type" value="Genomic_DNA"/>
</dbReference>
<dbReference type="InterPro" id="IPR000595">
    <property type="entry name" value="cNMP-bd_dom"/>
</dbReference>
<keyword evidence="2" id="KW-0560">Oxidoreductase</keyword>
<accession>A0A2I8ER27</accession>
<dbReference type="PANTHER" id="PTHR48105">
    <property type="entry name" value="THIOREDOXIN REDUCTASE 1-RELATED-RELATED"/>
    <property type="match status" value="1"/>
</dbReference>
<evidence type="ECO:0000313" key="5">
    <source>
        <dbReference type="EMBL" id="AUT62057.1"/>
    </source>
</evidence>
<dbReference type="Gene3D" id="3.50.50.60">
    <property type="entry name" value="FAD/NAD(P)-binding domain"/>
    <property type="match status" value="2"/>
</dbReference>
<evidence type="ECO:0000259" key="4">
    <source>
        <dbReference type="PROSITE" id="PS50042"/>
    </source>
</evidence>
<feature type="region of interest" description="Disordered" evidence="3">
    <location>
        <begin position="1"/>
        <end position="40"/>
    </location>
</feature>
<proteinExistence type="predicted"/>
<dbReference type="InterPro" id="IPR050097">
    <property type="entry name" value="Ferredoxin-NADP_redctase_2"/>
</dbReference>
<keyword evidence="1" id="KW-0285">Flavoprotein</keyword>
<reference evidence="5 6" key="1">
    <citation type="submission" date="2018-01" db="EMBL/GenBank/DDBJ databases">
        <title>Species boundaries and ecological features among Paraburkholderia terrae DSMZ17804T, P. hospita DSMZ17164T and P. caribensis DSMZ13236T.</title>
        <authorList>
            <person name="Pratama A.A."/>
        </authorList>
    </citation>
    <scope>NUCLEOTIDE SEQUENCE [LARGE SCALE GENOMIC DNA]</scope>
    <source>
        <strain evidence="5 6">DSM 17804</strain>
    </source>
</reference>
<dbReference type="KEGG" id="pter:C2L65_20515"/>
<dbReference type="SMART" id="SM00100">
    <property type="entry name" value="cNMP"/>
    <property type="match status" value="1"/>
</dbReference>
<sequence>MSQHRHDSDDPQAGKRPSPMEPQSDSNAAPKAAPADDRYPRFSTADIEKMMRFGMIEHWRAGDVMFRIGQPGLGMRVLLSGRARLSRRDGLGRSQTIVELGAGQFLGEVAQLTGKPALADGLALDDVDALMIPPQQIRDMLVAEAHLGERIMRSLVLRRFGLVREGAGPVLIGRSGDLRLLALEGLLHRLGHPYSVADPATDADIRDLLEDWGVWHDDVPVVMLADGTLLRDPDERQLAARLGLLPELDSARTYDVAVVGAGPAGLAAAVYAASEGLSVIVFDSHGPGGQAGASARIENYLGFSTGVSGRELAANAFAQAVKFGAEVVIPTRIDRLDCAQAPLQLELQGGQRISSRTVVIATGAAYRKPAIEGLDEVAGRGVYYWASSIEGRLCRGTEVVLVGGGNSAGQAAVFLSTHASRVHILIRGDSLESSMSRYLIDRIASLGNVVLHTRTVVASVRSDEWGLEAVTCGTPEGELVFDTRHLFLFTGANPNTQWLRDCSVEIDDRGFVKTGLAAGVRADTACFALQTNVPGVFAIGDVRNASAKRVAAAVGDGAAVVAEIHQFLSAPLPVA</sequence>
<dbReference type="Pfam" id="PF07992">
    <property type="entry name" value="Pyr_redox_2"/>
    <property type="match status" value="1"/>
</dbReference>
<protein>
    <submittedName>
        <fullName evidence="5">FAD-binding protein</fullName>
    </submittedName>
</protein>
<gene>
    <name evidence="5" type="ORF">C2L65_20515</name>
</gene>
<evidence type="ECO:0000256" key="2">
    <source>
        <dbReference type="ARBA" id="ARBA00023002"/>
    </source>
</evidence>
<dbReference type="AlphaFoldDB" id="A0A2I8ER27"/>
<dbReference type="SUPFAM" id="SSF51905">
    <property type="entry name" value="FAD/NAD(P)-binding domain"/>
    <property type="match status" value="1"/>
</dbReference>
<feature type="domain" description="Cyclic nucleotide-binding" evidence="4">
    <location>
        <begin position="58"/>
        <end position="158"/>
    </location>
</feature>
<dbReference type="CDD" id="cd00038">
    <property type="entry name" value="CAP_ED"/>
    <property type="match status" value="1"/>
</dbReference>
<evidence type="ECO:0000313" key="6">
    <source>
        <dbReference type="Proteomes" id="UP000243502"/>
    </source>
</evidence>
<dbReference type="PRINTS" id="PR00368">
    <property type="entry name" value="FADPNR"/>
</dbReference>
<dbReference type="RefSeq" id="WP_052427039.1">
    <property type="nucleotide sequence ID" value="NZ_CP026112.1"/>
</dbReference>
<feature type="compositionally biased region" description="Basic and acidic residues" evidence="3">
    <location>
        <begin position="1"/>
        <end position="13"/>
    </location>
</feature>
<evidence type="ECO:0000256" key="3">
    <source>
        <dbReference type="SAM" id="MobiDB-lite"/>
    </source>
</evidence>
<dbReference type="GO" id="GO:0016491">
    <property type="term" value="F:oxidoreductase activity"/>
    <property type="evidence" value="ECO:0007669"/>
    <property type="project" value="UniProtKB-KW"/>
</dbReference>